<comment type="similarity">
    <text evidence="1 2">Belongs to the phD/YefM antitoxin family.</text>
</comment>
<dbReference type="SUPFAM" id="SSF143120">
    <property type="entry name" value="YefM-like"/>
    <property type="match status" value="1"/>
</dbReference>
<evidence type="ECO:0000313" key="4">
    <source>
        <dbReference type="Proteomes" id="UP000291259"/>
    </source>
</evidence>
<dbReference type="NCBIfam" id="TIGR01552">
    <property type="entry name" value="phd_fam"/>
    <property type="match status" value="1"/>
</dbReference>
<comment type="function">
    <text evidence="2">Antitoxin component of a type II toxin-antitoxin (TA) system.</text>
</comment>
<reference evidence="3 4" key="1">
    <citation type="submission" date="2019-01" db="EMBL/GenBank/DDBJ databases">
        <title>Genome sequencing of strain FW100M-8.</title>
        <authorList>
            <person name="Heo J."/>
            <person name="Kim S.-J."/>
            <person name="Kim J.-S."/>
            <person name="Hong S.-B."/>
            <person name="Kwon S.-W."/>
        </authorList>
    </citation>
    <scope>NUCLEOTIDE SEQUENCE [LARGE SCALE GENOMIC DNA]</scope>
    <source>
        <strain evidence="3 4">FW100M-8</strain>
    </source>
</reference>
<organism evidence="3 4">
    <name type="scientific">Agromyces protaetiae</name>
    <dbReference type="NCBI Taxonomy" id="2509455"/>
    <lineage>
        <taxon>Bacteria</taxon>
        <taxon>Bacillati</taxon>
        <taxon>Actinomycetota</taxon>
        <taxon>Actinomycetes</taxon>
        <taxon>Micrococcales</taxon>
        <taxon>Microbacteriaceae</taxon>
        <taxon>Agromyces</taxon>
    </lineage>
</organism>
<keyword evidence="4" id="KW-1185">Reference proteome</keyword>
<dbReference type="Gene3D" id="3.40.1620.10">
    <property type="entry name" value="YefM-like domain"/>
    <property type="match status" value="1"/>
</dbReference>
<sequence>MSMLSSREFNNDVAGAKRRAAHEPVVITDRGEPAFVLMSMQEYRRLRAPKQNIVEALRMSEDIPFETPRVGIDLRVPEL</sequence>
<evidence type="ECO:0000256" key="1">
    <source>
        <dbReference type="ARBA" id="ARBA00009981"/>
    </source>
</evidence>
<dbReference type="InterPro" id="IPR036165">
    <property type="entry name" value="YefM-like_sf"/>
</dbReference>
<dbReference type="EMBL" id="CP035491">
    <property type="protein sequence ID" value="QAY72024.1"/>
    <property type="molecule type" value="Genomic_DNA"/>
</dbReference>
<name>A0A4P6F8F5_9MICO</name>
<accession>A0A4P6F8F5</accession>
<proteinExistence type="inferred from homology"/>
<evidence type="ECO:0000256" key="2">
    <source>
        <dbReference type="RuleBase" id="RU362080"/>
    </source>
</evidence>
<dbReference type="OrthoDB" id="72009at2"/>
<dbReference type="RefSeq" id="WP_129187836.1">
    <property type="nucleotide sequence ID" value="NZ_CP035491.1"/>
</dbReference>
<dbReference type="InterPro" id="IPR006442">
    <property type="entry name" value="Antitoxin_Phd/YefM"/>
</dbReference>
<dbReference type="AlphaFoldDB" id="A0A4P6F8F5"/>
<evidence type="ECO:0000313" key="3">
    <source>
        <dbReference type="EMBL" id="QAY72024.1"/>
    </source>
</evidence>
<dbReference type="KEGG" id="agf:ET445_00440"/>
<gene>
    <name evidence="3" type="ORF">ET445_00440</name>
</gene>
<dbReference type="Pfam" id="PF02604">
    <property type="entry name" value="PhdYeFM_antitox"/>
    <property type="match status" value="1"/>
</dbReference>
<dbReference type="Proteomes" id="UP000291259">
    <property type="component" value="Chromosome"/>
</dbReference>
<protein>
    <recommendedName>
        <fullName evidence="2">Antitoxin</fullName>
    </recommendedName>
</protein>